<dbReference type="RefSeq" id="XP_030378074.1">
    <property type="nucleotide sequence ID" value="XM_030522214.1"/>
</dbReference>
<feature type="domain" description="MEIOB-like N-terminal" evidence="4">
    <location>
        <begin position="9"/>
        <end position="145"/>
    </location>
</feature>
<organism evidence="5 6">
    <name type="scientific">Drosophila lebanonensis</name>
    <name type="common">Fruit fly</name>
    <name type="synonym">Scaptodrosophila lebanonensis</name>
    <dbReference type="NCBI Taxonomy" id="7225"/>
    <lineage>
        <taxon>Eukaryota</taxon>
        <taxon>Metazoa</taxon>
        <taxon>Ecdysozoa</taxon>
        <taxon>Arthropoda</taxon>
        <taxon>Hexapoda</taxon>
        <taxon>Insecta</taxon>
        <taxon>Pterygota</taxon>
        <taxon>Neoptera</taxon>
        <taxon>Endopterygota</taxon>
        <taxon>Diptera</taxon>
        <taxon>Brachycera</taxon>
        <taxon>Muscomorpha</taxon>
        <taxon>Ephydroidea</taxon>
        <taxon>Drosophilidae</taxon>
        <taxon>Scaptodrosophila</taxon>
    </lineage>
</organism>
<dbReference type="InterPro" id="IPR012340">
    <property type="entry name" value="NA-bd_OB-fold"/>
</dbReference>
<dbReference type="Proteomes" id="UP000504634">
    <property type="component" value="Unplaced"/>
</dbReference>
<comment type="similarity">
    <text evidence="3">Belongs to the MEIOB family.</text>
</comment>
<dbReference type="Pfam" id="PF24903">
    <property type="entry name" value="OB_MEIOB_N"/>
    <property type="match status" value="1"/>
</dbReference>
<gene>
    <name evidence="6" type="primary">LOC115626758</name>
</gene>
<keyword evidence="2" id="KW-0469">Meiosis</keyword>
<dbReference type="GeneID" id="115626758"/>
<dbReference type="OrthoDB" id="9937820at2759"/>
<dbReference type="PANTHER" id="PTHR21166">
    <property type="entry name" value="CELL DIVISION CONTROL PROTEIN 24 OB DOMAIN-CONTAINING PROTEIN-RELATED"/>
    <property type="match status" value="1"/>
</dbReference>
<keyword evidence="5" id="KW-1185">Reference proteome</keyword>
<dbReference type="Gene3D" id="2.40.50.140">
    <property type="entry name" value="Nucleic acid-binding proteins"/>
    <property type="match status" value="2"/>
</dbReference>
<reference evidence="6" key="1">
    <citation type="submission" date="2025-08" db="UniProtKB">
        <authorList>
            <consortium name="RefSeq"/>
        </authorList>
    </citation>
    <scope>IDENTIFICATION</scope>
    <source>
        <strain evidence="6">11010-0011.00</strain>
        <tissue evidence="6">Whole body</tissue>
    </source>
</reference>
<dbReference type="GO" id="GO:0003697">
    <property type="term" value="F:single-stranded DNA binding"/>
    <property type="evidence" value="ECO:0007669"/>
    <property type="project" value="TreeGrafter"/>
</dbReference>
<dbReference type="GO" id="GO:0008310">
    <property type="term" value="F:single-stranded DNA 3'-5' DNA exonuclease activity"/>
    <property type="evidence" value="ECO:0007669"/>
    <property type="project" value="TreeGrafter"/>
</dbReference>
<dbReference type="AlphaFoldDB" id="A0A6J2TPV5"/>
<dbReference type="SUPFAM" id="SSF50249">
    <property type="entry name" value="Nucleic acid-binding proteins"/>
    <property type="match status" value="2"/>
</dbReference>
<accession>A0A6J2TPV5</accession>
<keyword evidence="1" id="KW-0238">DNA-binding</keyword>
<name>A0A6J2TPV5_DROLE</name>
<dbReference type="InterPro" id="IPR056880">
    <property type="entry name" value="OB_MEIOB_N"/>
</dbReference>
<evidence type="ECO:0000313" key="6">
    <source>
        <dbReference type="RefSeq" id="XP_030378074.1"/>
    </source>
</evidence>
<evidence type="ECO:0000259" key="4">
    <source>
        <dbReference type="Pfam" id="PF24903"/>
    </source>
</evidence>
<dbReference type="CTD" id="31705"/>
<protein>
    <submittedName>
        <fullName evidence="6">Protein hold'em</fullName>
    </submittedName>
</protein>
<evidence type="ECO:0000256" key="3">
    <source>
        <dbReference type="ARBA" id="ARBA00038329"/>
    </source>
</evidence>
<sequence length="484" mass="54954">MPGYKRIGPLHLAAMQPNMSSFSTIALIICKSEPNIFLDKQNNEFRGVICFTLRDSKHHITNCKCWGSRTMIEEYNSQLHIGDVVDVVGAKVMQSNGNVTLRYQPKPTLPCVLVVNEGQGFVAQHNLEDMAKYQELLQLRHLPHKPMQAALKLADVRTGVQEQRSAAAAVQYVDLLVVVGSLRPVRELKRKNARDGNDLVHCLELVVFDQSWPDGLVLTLWHTEWIQHAKRCWQPRKTVLHLIDVRVSYSEYFRSPVLGLATCTIIYEDPQGVQCQALVEFAATMPARSFDVFAQVGFDTLPAAEEIRTQMTVKQIYARAEGDLCDAAIDKFTAVLYAMITKFDLDGYVANISKRCKVCQRHIPQDNIYCSNENCQLEFSMDQSGVHYEKFFNINIQLTDHTGTLIETRLTSGVAEQILGLSADAFEQLTQRQKAELKWRFLLKHFAVKLLVKKPTVMRQNPIIAVVDMQLIDIKKLIDNMTVF</sequence>
<evidence type="ECO:0000256" key="2">
    <source>
        <dbReference type="ARBA" id="ARBA00023254"/>
    </source>
</evidence>
<evidence type="ECO:0000313" key="5">
    <source>
        <dbReference type="Proteomes" id="UP000504634"/>
    </source>
</evidence>
<dbReference type="GO" id="GO:0000712">
    <property type="term" value="P:resolution of meiotic recombination intermediates"/>
    <property type="evidence" value="ECO:0007669"/>
    <property type="project" value="TreeGrafter"/>
</dbReference>
<proteinExistence type="inferred from homology"/>
<dbReference type="InterPro" id="IPR052469">
    <property type="entry name" value="MEIOB"/>
</dbReference>
<evidence type="ECO:0000256" key="1">
    <source>
        <dbReference type="ARBA" id="ARBA00023125"/>
    </source>
</evidence>
<dbReference type="PANTHER" id="PTHR21166:SF2">
    <property type="entry name" value="CELL DIVISION CONTROL PROTEIN 24 OB DOMAIN-CONTAINING PROTEIN-RELATED"/>
    <property type="match status" value="1"/>
</dbReference>